<feature type="transmembrane region" description="Helical" evidence="1">
    <location>
        <begin position="39"/>
        <end position="62"/>
    </location>
</feature>
<protein>
    <submittedName>
        <fullName evidence="2">Uncharacterized protein</fullName>
    </submittedName>
</protein>
<keyword evidence="3" id="KW-1185">Reference proteome</keyword>
<feature type="transmembrane region" description="Helical" evidence="1">
    <location>
        <begin position="82"/>
        <end position="106"/>
    </location>
</feature>
<dbReference type="EMBL" id="BAABKQ010000001">
    <property type="protein sequence ID" value="GAA4808876.1"/>
    <property type="molecule type" value="Genomic_DNA"/>
</dbReference>
<dbReference type="InterPro" id="IPR045919">
    <property type="entry name" value="DUF6338"/>
</dbReference>
<sequence>MVVPTTINALVILVVSVLPGILFTLGYEREYTRIASIGFHERAAIFVGMSALFGVVSLPAIYQGYRVYVHTGEVRNGAPLPWWLWFVVIGYVFVPLAAGFGMGVAASRQSRLARPLTGPHPHPRAWDALFQGAHTGGYLKLLLKDPALENRWVMGAWALKPRNGGRGARSGSYAAAYPYE</sequence>
<reference evidence="3" key="1">
    <citation type="journal article" date="2019" name="Int. J. Syst. Evol. Microbiol.">
        <title>The Global Catalogue of Microorganisms (GCM) 10K type strain sequencing project: providing services to taxonomists for standard genome sequencing and annotation.</title>
        <authorList>
            <consortium name="The Broad Institute Genomics Platform"/>
            <consortium name="The Broad Institute Genome Sequencing Center for Infectious Disease"/>
            <person name="Wu L."/>
            <person name="Ma J."/>
        </authorList>
    </citation>
    <scope>NUCLEOTIDE SEQUENCE [LARGE SCALE GENOMIC DNA]</scope>
    <source>
        <strain evidence="3">JCM 18542</strain>
    </source>
</reference>
<organism evidence="2 3">
    <name type="scientific">Tomitella cavernea</name>
    <dbReference type="NCBI Taxonomy" id="1387982"/>
    <lineage>
        <taxon>Bacteria</taxon>
        <taxon>Bacillati</taxon>
        <taxon>Actinomycetota</taxon>
        <taxon>Actinomycetes</taxon>
        <taxon>Mycobacteriales</taxon>
        <taxon>Tomitella</taxon>
    </lineage>
</organism>
<keyword evidence="1" id="KW-0812">Transmembrane</keyword>
<comment type="caution">
    <text evidence="2">The sequence shown here is derived from an EMBL/GenBank/DDBJ whole genome shotgun (WGS) entry which is preliminary data.</text>
</comment>
<name>A0ABP9CE79_9ACTN</name>
<evidence type="ECO:0000256" key="1">
    <source>
        <dbReference type="SAM" id="Phobius"/>
    </source>
</evidence>
<accession>A0ABP9CE79</accession>
<evidence type="ECO:0000313" key="2">
    <source>
        <dbReference type="EMBL" id="GAA4808876.1"/>
    </source>
</evidence>
<proteinExistence type="predicted"/>
<dbReference type="Pfam" id="PF19865">
    <property type="entry name" value="DUF6338"/>
    <property type="match status" value="1"/>
</dbReference>
<dbReference type="Proteomes" id="UP001500839">
    <property type="component" value="Unassembled WGS sequence"/>
</dbReference>
<gene>
    <name evidence="2" type="ORF">GCM10023353_10840</name>
</gene>
<feature type="transmembrane region" description="Helical" evidence="1">
    <location>
        <begin position="6"/>
        <end position="27"/>
    </location>
</feature>
<keyword evidence="1" id="KW-0472">Membrane</keyword>
<evidence type="ECO:0000313" key="3">
    <source>
        <dbReference type="Proteomes" id="UP001500839"/>
    </source>
</evidence>
<keyword evidence="1" id="KW-1133">Transmembrane helix</keyword>